<dbReference type="Gene3D" id="3.60.20.40">
    <property type="match status" value="1"/>
</dbReference>
<dbReference type="InterPro" id="IPR000101">
    <property type="entry name" value="GGT_peptidase"/>
</dbReference>
<dbReference type="Pfam" id="PF01019">
    <property type="entry name" value="G_glu_transpept"/>
    <property type="match status" value="1"/>
</dbReference>
<evidence type="ECO:0000313" key="7">
    <source>
        <dbReference type="Proteomes" id="UP000265000"/>
    </source>
</evidence>
<dbReference type="SUPFAM" id="SSF56235">
    <property type="entry name" value="N-terminal nucleophile aminohydrolases (Ntn hydrolases)"/>
    <property type="match status" value="1"/>
</dbReference>
<keyword evidence="7" id="KW-1185">Reference proteome</keyword>
<dbReference type="PANTHER" id="PTHR11686">
    <property type="entry name" value="GAMMA GLUTAMYL TRANSPEPTIDASE"/>
    <property type="match status" value="1"/>
</dbReference>
<proteinExistence type="inferred from homology"/>
<dbReference type="EC" id="2.3.2.2" evidence="4"/>
<protein>
    <recommendedName>
        <fullName evidence="4">Glutathione hydrolase</fullName>
        <ecNumber evidence="4">2.3.2.2</ecNumber>
        <ecNumber evidence="4">3.4.19.13</ecNumber>
    </recommendedName>
    <alternativeName>
        <fullName evidence="4">Gamma-glutamyltransferase</fullName>
    </alternativeName>
    <alternativeName>
        <fullName evidence="4">Gamma-glutamyltranspeptidase</fullName>
    </alternativeName>
</protein>
<sequence length="615" mass="66973">MSVSAETKLSKHLTCSYKSFGSSIELADVSSPDGFTSSHDDRDQSQDPVQLKELPSGSQEPFEPTKLKEMDEQCCALDTPVQVYAVSFIFAIGVTVALVTEIYLTPLAFIKGVVSDHERCTALGEKVLQDRGSSVDAAIVAALCLGIVHPHVSGVGGGGVMLVHDSRRNQTKVINFQGSAPQALTEDMVQNASDVKAGLFVGVPGMLLGLHRAHRLYGSLSWDDVVSRAADVAREGFNVSQSLAAAISQLETEKIEGRLRDIFIPDGQALKLGSYLRMPGLAEVLEAGFWNFYHGPISEEMEKEVIAKGGVLTREDIRDYSVEVQQPLECRYNEHIIQVPPPPSAGVALIAALNILESLFVVENNVAENQTSRWIEEALTRALTMVGELGDPNYNSSVTDFSAMISKGQGAGLQQRMKDFQQSSHASNSTIHRFPTEQLTGQVIVMGPDDLMVSVASSLSRPFGSRIVTESGIILNSLILDFFWPNQMREHPQSNQKNSLEPGKRPLTFLMPAMMVPTWNKCGSYMALSSSGGPNRLSEVTQMLVGLLFLHKEKNDTLSTGGLPPQLSNCKYDILFKSHPRLVLLRVIVVLSWFSPISHVSRGECVAFPCNGPSS</sequence>
<dbReference type="Ensembl" id="ENSFHET00000033797.1">
    <property type="protein sequence ID" value="ENSFHEP00000016980.1"/>
    <property type="gene ID" value="ENSFHEG00000018683.1"/>
</dbReference>
<dbReference type="PANTHER" id="PTHR11686:SF54">
    <property type="entry name" value="GLUTATHIONE HYDROLASE 7"/>
    <property type="match status" value="1"/>
</dbReference>
<keyword evidence="4" id="KW-0012">Acyltransferase</keyword>
<accession>A0A3Q2TKW0</accession>
<dbReference type="UniPathway" id="UPA00204"/>
<dbReference type="GO" id="GO:0005886">
    <property type="term" value="C:plasma membrane"/>
    <property type="evidence" value="ECO:0007669"/>
    <property type="project" value="TreeGrafter"/>
</dbReference>
<name>A0A3Q2TKW0_FUNHE</name>
<dbReference type="InterPro" id="IPR043138">
    <property type="entry name" value="GGT_lsub"/>
</dbReference>
<comment type="catalytic activity">
    <reaction evidence="4">
        <text>an N-terminal (5-L-glutamyl)-[peptide] + an alpha-amino acid = 5-L-glutamyl amino acid + an N-terminal L-alpha-aminoacyl-[peptide]</text>
        <dbReference type="Rhea" id="RHEA:23904"/>
        <dbReference type="Rhea" id="RHEA-COMP:9780"/>
        <dbReference type="Rhea" id="RHEA-COMP:9795"/>
        <dbReference type="ChEBI" id="CHEBI:77644"/>
        <dbReference type="ChEBI" id="CHEBI:78597"/>
        <dbReference type="ChEBI" id="CHEBI:78599"/>
        <dbReference type="ChEBI" id="CHEBI:78608"/>
        <dbReference type="EC" id="2.3.2.2"/>
    </reaction>
</comment>
<dbReference type="Gene3D" id="1.10.246.130">
    <property type="match status" value="1"/>
</dbReference>
<evidence type="ECO:0000256" key="5">
    <source>
        <dbReference type="SAM" id="MobiDB-lite"/>
    </source>
</evidence>
<dbReference type="AlphaFoldDB" id="A0A3Q2TKW0"/>
<dbReference type="InterPro" id="IPR029055">
    <property type="entry name" value="Ntn_hydrolases_N"/>
</dbReference>
<dbReference type="EC" id="3.4.19.13" evidence="4"/>
<comment type="pathway">
    <text evidence="4">Sulfur metabolism; glutathione metabolism.</text>
</comment>
<comment type="subcellular location">
    <subcellularLocation>
        <location evidence="4">Membrane</location>
        <topology evidence="4">Single-pass type II membrane protein</topology>
    </subcellularLocation>
</comment>
<evidence type="ECO:0000256" key="1">
    <source>
        <dbReference type="ARBA" id="ARBA00009381"/>
    </source>
</evidence>
<evidence type="ECO:0000256" key="2">
    <source>
        <dbReference type="PIRSR" id="PIRSR600101-1"/>
    </source>
</evidence>
<dbReference type="PRINTS" id="PR01210">
    <property type="entry name" value="GGTRANSPTASE"/>
</dbReference>
<reference evidence="6" key="2">
    <citation type="submission" date="2025-09" db="UniProtKB">
        <authorList>
            <consortium name="Ensembl"/>
        </authorList>
    </citation>
    <scope>IDENTIFICATION</scope>
</reference>
<dbReference type="InterPro" id="IPR043137">
    <property type="entry name" value="GGT_ssub_C"/>
</dbReference>
<comment type="function">
    <text evidence="4">Cleaves the gamma-glutamyl peptide bond of glutathione and glutathione conjugates.</text>
</comment>
<reference evidence="6" key="1">
    <citation type="submission" date="2025-08" db="UniProtKB">
        <authorList>
            <consortium name="Ensembl"/>
        </authorList>
    </citation>
    <scope>IDENTIFICATION</scope>
</reference>
<organism evidence="6 7">
    <name type="scientific">Fundulus heteroclitus</name>
    <name type="common">Killifish</name>
    <name type="synonym">Mummichog</name>
    <dbReference type="NCBI Taxonomy" id="8078"/>
    <lineage>
        <taxon>Eukaryota</taxon>
        <taxon>Metazoa</taxon>
        <taxon>Chordata</taxon>
        <taxon>Craniata</taxon>
        <taxon>Vertebrata</taxon>
        <taxon>Euteleostomi</taxon>
        <taxon>Actinopterygii</taxon>
        <taxon>Neopterygii</taxon>
        <taxon>Teleostei</taxon>
        <taxon>Neoteleostei</taxon>
        <taxon>Acanthomorphata</taxon>
        <taxon>Ovalentaria</taxon>
        <taxon>Atherinomorphae</taxon>
        <taxon>Cyprinodontiformes</taxon>
        <taxon>Fundulidae</taxon>
        <taxon>Fundulus</taxon>
    </lineage>
</organism>
<keyword evidence="4" id="KW-0378">Hydrolase</keyword>
<comment type="similarity">
    <text evidence="1">Belongs to the gamma-glutamyltransferase family.</text>
</comment>
<comment type="catalytic activity">
    <reaction evidence="4">
        <text>glutathione + H2O = L-cysteinylglycine + L-glutamate</text>
        <dbReference type="Rhea" id="RHEA:28807"/>
        <dbReference type="ChEBI" id="CHEBI:15377"/>
        <dbReference type="ChEBI" id="CHEBI:29985"/>
        <dbReference type="ChEBI" id="CHEBI:57925"/>
        <dbReference type="ChEBI" id="CHEBI:61694"/>
        <dbReference type="EC" id="3.4.19.13"/>
    </reaction>
</comment>
<evidence type="ECO:0000256" key="4">
    <source>
        <dbReference type="RuleBase" id="RU368068"/>
    </source>
</evidence>
<dbReference type="STRING" id="8078.ENSFHEP00000016980"/>
<dbReference type="GeneTree" id="ENSGT00940000156917"/>
<dbReference type="Proteomes" id="UP000265000">
    <property type="component" value="Unplaced"/>
</dbReference>
<evidence type="ECO:0000256" key="3">
    <source>
        <dbReference type="PIRSR" id="PIRSR600101-2"/>
    </source>
</evidence>
<dbReference type="GO" id="GO:0103068">
    <property type="term" value="F:leukotriene C4 gamma-glutamyl transferase activity"/>
    <property type="evidence" value="ECO:0007669"/>
    <property type="project" value="UniProtKB-EC"/>
</dbReference>
<comment type="catalytic activity">
    <reaction evidence="4">
        <text>an S-substituted glutathione + H2O = an S-substituted L-cysteinylglycine + L-glutamate</text>
        <dbReference type="Rhea" id="RHEA:59468"/>
        <dbReference type="ChEBI" id="CHEBI:15377"/>
        <dbReference type="ChEBI" id="CHEBI:29985"/>
        <dbReference type="ChEBI" id="CHEBI:90779"/>
        <dbReference type="ChEBI" id="CHEBI:143103"/>
        <dbReference type="EC" id="3.4.19.13"/>
    </reaction>
</comment>
<dbReference type="GO" id="GO:0036374">
    <property type="term" value="F:glutathione hydrolase activity"/>
    <property type="evidence" value="ECO:0007669"/>
    <property type="project" value="UniProtKB-UniRule"/>
</dbReference>
<evidence type="ECO:0000313" key="6">
    <source>
        <dbReference type="Ensembl" id="ENSFHEP00000016980.1"/>
    </source>
</evidence>
<feature type="region of interest" description="Disordered" evidence="5">
    <location>
        <begin position="31"/>
        <end position="65"/>
    </location>
</feature>
<feature type="active site" description="Nucleophile" evidence="2">
    <location>
        <position position="440"/>
    </location>
</feature>
<feature type="binding site" evidence="3">
    <location>
        <position position="481"/>
    </location>
    <ligand>
        <name>L-glutamate</name>
        <dbReference type="ChEBI" id="CHEBI:29985"/>
    </ligand>
</feature>
<feature type="binding site" evidence="3">
    <location>
        <position position="533"/>
    </location>
    <ligand>
        <name>L-glutamate</name>
        <dbReference type="ChEBI" id="CHEBI:29985"/>
    </ligand>
</feature>
<dbReference type="GO" id="GO:0006751">
    <property type="term" value="P:glutathione catabolic process"/>
    <property type="evidence" value="ECO:0007669"/>
    <property type="project" value="UniProtKB-UniRule"/>
</dbReference>
<keyword evidence="4" id="KW-0808">Transferase</keyword>